<dbReference type="EMBL" id="LLZH01000339">
    <property type="protein sequence ID" value="KUL22653.1"/>
    <property type="molecule type" value="Genomic_DNA"/>
</dbReference>
<dbReference type="RefSeq" id="WP_067707107.1">
    <property type="nucleotide sequence ID" value="NZ_LLZH01000339.1"/>
</dbReference>
<protein>
    <submittedName>
        <fullName evidence="1">Uncharacterized protein</fullName>
    </submittedName>
</protein>
<name>A0A101J9E7_9ACTN</name>
<comment type="caution">
    <text evidence="1">The sequence shown here is derived from an EMBL/GenBank/DDBJ whole genome shotgun (WGS) entry which is preliminary data.</text>
</comment>
<evidence type="ECO:0000313" key="1">
    <source>
        <dbReference type="EMBL" id="KUL22653.1"/>
    </source>
</evidence>
<dbReference type="Proteomes" id="UP000053244">
    <property type="component" value="Unassembled WGS sequence"/>
</dbReference>
<proteinExistence type="predicted"/>
<dbReference type="OrthoDB" id="3675048at2"/>
<sequence length="266" mass="29316">MGANMDYANTEAIKQIGVLGTHDGTIGKPAGWTDSLIDKIHQDLTNWNNHHTGRYQPPFDWAGYNQEQKDTYQWYKDNVLETSHWKELVKTYQGTTQPATVTPDAFDPHHTYIPTKDSGFAQPNIPTYDVQNNPDGNLVVSHQAIQHFIDALKAVADPAGTGILIDAHNQLKDVHMKPGGFAKAEVMRQKIEGTGSTSSGLKGEAMDLMLTLQTALVDLQVDLKQMMDEYETAEEFNTVTTTQLDGVMDDAWAQITSVGNHGSSSA</sequence>
<reference evidence="1 2" key="1">
    <citation type="submission" date="2015-10" db="EMBL/GenBank/DDBJ databases">
        <authorList>
            <person name="Gilbert D.G."/>
        </authorList>
    </citation>
    <scope>NUCLEOTIDE SEQUENCE [LARGE SCALE GENOMIC DNA]</scope>
    <source>
        <strain evidence="1 2">NRRL B-16712</strain>
    </source>
</reference>
<dbReference type="AlphaFoldDB" id="A0A101J9E7"/>
<evidence type="ECO:0000313" key="2">
    <source>
        <dbReference type="Proteomes" id="UP000053244"/>
    </source>
</evidence>
<gene>
    <name evidence="1" type="ORF">ADL15_47720</name>
</gene>
<keyword evidence="2" id="KW-1185">Reference proteome</keyword>
<accession>A0A101J9E7</accession>
<organism evidence="1 2">
    <name type="scientific">Actinoplanes awajinensis subsp. mycoplanecinus</name>
    <dbReference type="NCBI Taxonomy" id="135947"/>
    <lineage>
        <taxon>Bacteria</taxon>
        <taxon>Bacillati</taxon>
        <taxon>Actinomycetota</taxon>
        <taxon>Actinomycetes</taxon>
        <taxon>Micromonosporales</taxon>
        <taxon>Micromonosporaceae</taxon>
        <taxon>Actinoplanes</taxon>
    </lineage>
</organism>